<dbReference type="GO" id="GO:0004497">
    <property type="term" value="F:monooxygenase activity"/>
    <property type="evidence" value="ECO:0007669"/>
    <property type="project" value="UniProtKB-KW"/>
</dbReference>
<dbReference type="GO" id="GO:0005829">
    <property type="term" value="C:cytosol"/>
    <property type="evidence" value="ECO:0007669"/>
    <property type="project" value="TreeGrafter"/>
</dbReference>
<dbReference type="PROSITE" id="PS51725">
    <property type="entry name" value="ABM"/>
    <property type="match status" value="1"/>
</dbReference>
<accession>A0A150HPX1</accession>
<dbReference type="AlphaFoldDB" id="A0A150HPX1"/>
<dbReference type="EC" id="1.-.-.-" evidence="2"/>
<sequence>MLIIIAEIYTHEGAEHRQALLDAFQKIIPTVLAEDGCYGYEPLIDHLPAIEMQALNQNSIVMLEKWQSTEHLEAHMQTAHMKQHFEVTKDHVVDVKVRILEASFKNL</sequence>
<feature type="domain" description="ABM" evidence="1">
    <location>
        <begin position="2"/>
        <end position="100"/>
    </location>
</feature>
<gene>
    <name evidence="2" type="primary">ygiN</name>
    <name evidence="2" type="ORF">AVENLUH5627_01768</name>
</gene>
<dbReference type="InterPro" id="IPR007138">
    <property type="entry name" value="ABM_dom"/>
</dbReference>
<dbReference type="Gene3D" id="3.30.70.100">
    <property type="match status" value="1"/>
</dbReference>
<evidence type="ECO:0000259" key="1">
    <source>
        <dbReference type="PROSITE" id="PS51725"/>
    </source>
</evidence>
<organism evidence="2 3">
    <name type="scientific">Acinetobacter venetianus</name>
    <dbReference type="NCBI Taxonomy" id="52133"/>
    <lineage>
        <taxon>Bacteria</taxon>
        <taxon>Pseudomonadati</taxon>
        <taxon>Pseudomonadota</taxon>
        <taxon>Gammaproteobacteria</taxon>
        <taxon>Moraxellales</taxon>
        <taxon>Moraxellaceae</taxon>
        <taxon>Acinetobacter</taxon>
    </lineage>
</organism>
<dbReference type="PANTHER" id="PTHR33336">
    <property type="entry name" value="QUINOL MONOOXYGENASE YGIN-RELATED"/>
    <property type="match status" value="1"/>
</dbReference>
<protein>
    <submittedName>
        <fullName evidence="2">Putative quinol monooxygenase YgiN</fullName>
        <ecNumber evidence="2">1.-.-.-</ecNumber>
    </submittedName>
</protein>
<name>A0A150HPX1_9GAMM</name>
<dbReference type="PANTHER" id="PTHR33336:SF3">
    <property type="entry name" value="ABM DOMAIN-CONTAINING PROTEIN"/>
    <property type="match status" value="1"/>
</dbReference>
<comment type="caution">
    <text evidence="2">The sequence shown here is derived from an EMBL/GenBank/DDBJ whole genome shotgun (WGS) entry which is preliminary data.</text>
</comment>
<dbReference type="SUPFAM" id="SSF54909">
    <property type="entry name" value="Dimeric alpha+beta barrel"/>
    <property type="match status" value="1"/>
</dbReference>
<proteinExistence type="predicted"/>
<dbReference type="PATRIC" id="fig|52133.18.peg.1839"/>
<dbReference type="EMBL" id="JRUE01000162">
    <property type="protein sequence ID" value="KXZ68661.1"/>
    <property type="molecule type" value="Genomic_DNA"/>
</dbReference>
<dbReference type="InterPro" id="IPR011008">
    <property type="entry name" value="Dimeric_a/b-barrel"/>
</dbReference>
<keyword evidence="2" id="KW-0560">Oxidoreductase</keyword>
<reference evidence="2 3" key="1">
    <citation type="journal article" date="2016" name="Sci. Rep.">
        <title>Genomic and phenotypic characterization of the species Acinetobacter venetianus.</title>
        <authorList>
            <person name="Fondi M."/>
            <person name="Maida I."/>
            <person name="Perrin E."/>
            <person name="Orlandini V."/>
            <person name="La Torre L."/>
            <person name="Bosi E."/>
            <person name="Negroni A."/>
            <person name="Zanaroli G."/>
            <person name="Fava F."/>
            <person name="Decorosi F."/>
            <person name="Giovannetti L."/>
            <person name="Viti C."/>
            <person name="Vaneechoutte M."/>
            <person name="Dijkshoorn L."/>
            <person name="Fani R."/>
        </authorList>
    </citation>
    <scope>NUCLEOTIDE SEQUENCE [LARGE SCALE GENOMIC DNA]</scope>
    <source>
        <strain evidence="2 3">LUH5627</strain>
    </source>
</reference>
<dbReference type="InterPro" id="IPR050744">
    <property type="entry name" value="AI-2_Isomerase_LsrG"/>
</dbReference>
<evidence type="ECO:0000313" key="3">
    <source>
        <dbReference type="Proteomes" id="UP000075680"/>
    </source>
</evidence>
<dbReference type="Proteomes" id="UP000075680">
    <property type="component" value="Unassembled WGS sequence"/>
</dbReference>
<dbReference type="Pfam" id="PF03992">
    <property type="entry name" value="ABM"/>
    <property type="match status" value="1"/>
</dbReference>
<keyword evidence="2" id="KW-0503">Monooxygenase</keyword>
<dbReference type="RefSeq" id="WP_061518796.1">
    <property type="nucleotide sequence ID" value="NZ_JRUE01000162.1"/>
</dbReference>
<evidence type="ECO:0000313" key="2">
    <source>
        <dbReference type="EMBL" id="KXZ68661.1"/>
    </source>
</evidence>